<proteinExistence type="predicted"/>
<dbReference type="FunFam" id="1.25.40.10:FF:000073">
    <property type="entry name" value="Pentatricopeptide repeat-containing protein chloroplastic"/>
    <property type="match status" value="1"/>
</dbReference>
<feature type="repeat" description="PPR" evidence="2">
    <location>
        <begin position="115"/>
        <end position="149"/>
    </location>
</feature>
<feature type="repeat" description="PPR" evidence="2">
    <location>
        <begin position="318"/>
        <end position="352"/>
    </location>
</feature>
<dbReference type="AlphaFoldDB" id="A0A6I9S056"/>
<evidence type="ECO:0000313" key="3">
    <source>
        <dbReference type="Proteomes" id="UP000504607"/>
    </source>
</evidence>
<evidence type="ECO:0000313" key="4">
    <source>
        <dbReference type="RefSeq" id="XP_010935408.1"/>
    </source>
</evidence>
<dbReference type="InterPro" id="IPR046960">
    <property type="entry name" value="PPR_At4g14850-like_plant"/>
</dbReference>
<feature type="repeat" description="PPR" evidence="2">
    <location>
        <begin position="388"/>
        <end position="418"/>
    </location>
</feature>
<dbReference type="PANTHER" id="PTHR47926">
    <property type="entry name" value="PENTATRICOPEPTIDE REPEAT-CONTAINING PROTEIN"/>
    <property type="match status" value="1"/>
</dbReference>
<feature type="repeat" description="PPR" evidence="2">
    <location>
        <begin position="419"/>
        <end position="453"/>
    </location>
</feature>
<dbReference type="RefSeq" id="XP_073103194.1">
    <property type="nucleotide sequence ID" value="XM_073247093.1"/>
</dbReference>
<dbReference type="FunCoup" id="A0A6I9S056">
    <property type="interactions" value="136"/>
</dbReference>
<organism evidence="3 4">
    <name type="scientific">Elaeis guineensis var. tenera</name>
    <name type="common">Oil palm</name>
    <dbReference type="NCBI Taxonomy" id="51953"/>
    <lineage>
        <taxon>Eukaryota</taxon>
        <taxon>Viridiplantae</taxon>
        <taxon>Streptophyta</taxon>
        <taxon>Embryophyta</taxon>
        <taxon>Tracheophyta</taxon>
        <taxon>Spermatophyta</taxon>
        <taxon>Magnoliopsida</taxon>
        <taxon>Liliopsida</taxon>
        <taxon>Arecaceae</taxon>
        <taxon>Arecoideae</taxon>
        <taxon>Cocoseae</taxon>
        <taxon>Elaeidinae</taxon>
        <taxon>Elaeis</taxon>
    </lineage>
</organism>
<sequence>MRISLGTTLLSCPKLVNRDLLLRESASRKQWQDVLLHYHKIKRAALPPHPDIVPPIFKACAILQSVKEGISIHADVIKMGFESYTSISNTIMSFYIKCGMTNSAMSLFDDMMNKDSVSWNVIIHGFLSQGDFEAGLSLFNRAKVSNFEPNVSTLVLVTQACWKLDAIEQGWNVHGIVVKNGFSNDVAVQNSMLCMYAKCRDLECARRLFDEMTERDVISWSALISGYAQSGEPAGALQLFQEMSNEGTVDIDGLAVLSVLQACGGVGDIKQGRSIHGHLICRGFEADLFVGNSLVDMYSKCHDMDSATMAFNLMPQKNTVSWNSILAGFVHNEKYMQAWLLFDSMRRTGFESDEVTLVTLLQLCKKLGWAFWCKCIHAMVIRRQFASNELLLNYLLDAYAKCDLMELALKLFRRMKKLNVISWSVIMAGLAHCGKPDEAVAFFSEMQLAGEKPNSVTILSLFEACAVSAELKLSKCAHGVAIRNRLVDVLVVDTSLLDMYAKCGDLNASKKVFQRMPVRSVSSWNAMIGALGMNGRACEAVATLHEMESDNVKPNGVTMLAVLSACSHGGLVEEGFSCFQRMLRDPLLQPSLEHYSCVVDMLGRAGDLEGALEVIKSIPDGLEAGPAAWGALLSACRSHGNYELGRWAASQVLELEPFNSAGYLLASSMYAKGGSINHSAKIRSLMKEKGVRIMSGYSMLHIGQKAHKFVSWDGSHPQSKEIYSMVELLHSHLKWTEKHDCLIT</sequence>
<dbReference type="Pfam" id="PF13041">
    <property type="entry name" value="PPR_2"/>
    <property type="match status" value="4"/>
</dbReference>
<keyword evidence="3" id="KW-1185">Reference proteome</keyword>
<dbReference type="InterPro" id="IPR046848">
    <property type="entry name" value="E_motif"/>
</dbReference>
<evidence type="ECO:0000256" key="2">
    <source>
        <dbReference type="PROSITE-ProRule" id="PRU00708"/>
    </source>
</evidence>
<dbReference type="Gene3D" id="1.25.40.10">
    <property type="entry name" value="Tetratricopeptide repeat domain"/>
    <property type="match status" value="5"/>
</dbReference>
<feature type="repeat" description="PPR" evidence="2">
    <location>
        <begin position="520"/>
        <end position="554"/>
    </location>
</feature>
<dbReference type="Proteomes" id="UP000504607">
    <property type="component" value="Chromosome 12"/>
</dbReference>
<dbReference type="OrthoDB" id="185373at2759"/>
<dbReference type="NCBIfam" id="TIGR00756">
    <property type="entry name" value="PPR"/>
    <property type="match status" value="8"/>
</dbReference>
<reference evidence="4" key="1">
    <citation type="submission" date="2025-08" db="UniProtKB">
        <authorList>
            <consortium name="RefSeq"/>
        </authorList>
    </citation>
    <scope>IDENTIFICATION</scope>
</reference>
<dbReference type="PROSITE" id="PS51375">
    <property type="entry name" value="PPR"/>
    <property type="match status" value="7"/>
</dbReference>
<accession>A0A6I9S056</accession>
<feature type="repeat" description="PPR" evidence="2">
    <location>
        <begin position="185"/>
        <end position="215"/>
    </location>
</feature>
<dbReference type="RefSeq" id="XP_010935408.1">
    <property type="nucleotide sequence ID" value="XM_010937106.3"/>
</dbReference>
<feature type="repeat" description="PPR" evidence="2">
    <location>
        <begin position="216"/>
        <end position="250"/>
    </location>
</feature>
<dbReference type="PANTHER" id="PTHR47926:SF452">
    <property type="entry name" value="PENTATRICOPEPTIDE REPEAT-CONTAINING PROTEIN"/>
    <property type="match status" value="1"/>
</dbReference>
<keyword evidence="1" id="KW-0677">Repeat</keyword>
<dbReference type="FunFam" id="1.25.40.10:FF:000090">
    <property type="entry name" value="Pentatricopeptide repeat-containing protein, chloroplastic"/>
    <property type="match status" value="1"/>
</dbReference>
<evidence type="ECO:0000256" key="1">
    <source>
        <dbReference type="ARBA" id="ARBA00022737"/>
    </source>
</evidence>
<gene>
    <name evidence="4" type="primary">LOC105055337</name>
</gene>
<dbReference type="GO" id="GO:0003729">
    <property type="term" value="F:mRNA binding"/>
    <property type="evidence" value="ECO:0007669"/>
    <property type="project" value="UniProtKB-ARBA"/>
</dbReference>
<dbReference type="GeneID" id="105055337"/>
<protein>
    <submittedName>
        <fullName evidence="4">Pentatricopeptide repeat-containing protein At2g17210</fullName>
    </submittedName>
</protein>
<dbReference type="InterPro" id="IPR011990">
    <property type="entry name" value="TPR-like_helical_dom_sf"/>
</dbReference>
<dbReference type="InterPro" id="IPR002885">
    <property type="entry name" value="PPR_rpt"/>
</dbReference>
<name>A0A6I9S056_ELAGV</name>
<dbReference type="Pfam" id="PF20431">
    <property type="entry name" value="E_motif"/>
    <property type="match status" value="1"/>
</dbReference>
<dbReference type="Pfam" id="PF01535">
    <property type="entry name" value="PPR"/>
    <property type="match status" value="4"/>
</dbReference>
<dbReference type="InParanoid" id="A0A6I9S056"/>
<dbReference type="GO" id="GO:0009451">
    <property type="term" value="P:RNA modification"/>
    <property type="evidence" value="ECO:0007669"/>
    <property type="project" value="InterPro"/>
</dbReference>
<dbReference type="FunFam" id="1.25.40.10:FF:000344">
    <property type="entry name" value="Pentatricopeptide repeat-containing protein"/>
    <property type="match status" value="1"/>
</dbReference>